<reference evidence="12" key="1">
    <citation type="submission" date="2025-08" db="UniProtKB">
        <authorList>
            <consortium name="RefSeq"/>
        </authorList>
    </citation>
    <scope>IDENTIFICATION</scope>
    <source>
        <tissue evidence="12">Total insect</tissue>
    </source>
</reference>
<dbReference type="InterPro" id="IPR002659">
    <property type="entry name" value="Glyco_trans_31"/>
</dbReference>
<dbReference type="OrthoDB" id="5957813at2759"/>
<dbReference type="Pfam" id="PF01762">
    <property type="entry name" value="Galactosyl_T"/>
    <property type="match status" value="1"/>
</dbReference>
<evidence type="ECO:0000256" key="2">
    <source>
        <dbReference type="ARBA" id="ARBA00008661"/>
    </source>
</evidence>
<keyword evidence="4" id="KW-0808">Transferase</keyword>
<proteinExistence type="inferred from homology"/>
<dbReference type="Gene3D" id="3.90.550.50">
    <property type="match status" value="1"/>
</dbReference>
<keyword evidence="11" id="KW-1185">Reference proteome</keyword>
<evidence type="ECO:0000313" key="12">
    <source>
        <dbReference type="RefSeq" id="XP_034243778.1"/>
    </source>
</evidence>
<name>A0A6P8YUM9_THRPL</name>
<dbReference type="GO" id="GO:0016758">
    <property type="term" value="F:hexosyltransferase activity"/>
    <property type="evidence" value="ECO:0007669"/>
    <property type="project" value="InterPro"/>
</dbReference>
<dbReference type="AlphaFoldDB" id="A0A6P8YUM9"/>
<evidence type="ECO:0000256" key="9">
    <source>
        <dbReference type="ARBA" id="ARBA00023136"/>
    </source>
</evidence>
<dbReference type="PANTHER" id="PTHR11214:SF349">
    <property type="entry name" value="BETA-1,3-GALACTOSYLTRANSFERASE BRN"/>
    <property type="match status" value="1"/>
</dbReference>
<keyword evidence="9 10" id="KW-0472">Membrane</keyword>
<gene>
    <name evidence="12" type="primary">LOC117646735</name>
</gene>
<evidence type="ECO:0000256" key="10">
    <source>
        <dbReference type="RuleBase" id="RU363063"/>
    </source>
</evidence>
<keyword evidence="3 10" id="KW-0328">Glycosyltransferase</keyword>
<evidence type="ECO:0000313" key="11">
    <source>
        <dbReference type="Proteomes" id="UP000515158"/>
    </source>
</evidence>
<dbReference type="GO" id="GO:0006493">
    <property type="term" value="P:protein O-linked glycosylation"/>
    <property type="evidence" value="ECO:0007669"/>
    <property type="project" value="TreeGrafter"/>
</dbReference>
<evidence type="ECO:0000256" key="6">
    <source>
        <dbReference type="ARBA" id="ARBA00022968"/>
    </source>
</evidence>
<dbReference type="InParanoid" id="A0A6P8YUM9"/>
<dbReference type="GO" id="GO:0008194">
    <property type="term" value="F:UDP-glycosyltransferase activity"/>
    <property type="evidence" value="ECO:0007669"/>
    <property type="project" value="TreeGrafter"/>
</dbReference>
<keyword evidence="6 10" id="KW-0735">Signal-anchor</keyword>
<organism evidence="12">
    <name type="scientific">Thrips palmi</name>
    <name type="common">Melon thrips</name>
    <dbReference type="NCBI Taxonomy" id="161013"/>
    <lineage>
        <taxon>Eukaryota</taxon>
        <taxon>Metazoa</taxon>
        <taxon>Ecdysozoa</taxon>
        <taxon>Arthropoda</taxon>
        <taxon>Hexapoda</taxon>
        <taxon>Insecta</taxon>
        <taxon>Pterygota</taxon>
        <taxon>Neoptera</taxon>
        <taxon>Paraneoptera</taxon>
        <taxon>Thysanoptera</taxon>
        <taxon>Terebrantia</taxon>
        <taxon>Thripoidea</taxon>
        <taxon>Thripidae</taxon>
        <taxon>Thrips</taxon>
    </lineage>
</organism>
<keyword evidence="5 10" id="KW-0812">Transmembrane</keyword>
<dbReference type="FunCoup" id="A0A6P8YUM9">
    <property type="interactions" value="147"/>
</dbReference>
<evidence type="ECO:0000256" key="4">
    <source>
        <dbReference type="ARBA" id="ARBA00022679"/>
    </source>
</evidence>
<dbReference type="FunFam" id="3.90.550.50:FF:000042">
    <property type="entry name" value="Hexosyltransferase"/>
    <property type="match status" value="1"/>
</dbReference>
<evidence type="ECO:0000256" key="7">
    <source>
        <dbReference type="ARBA" id="ARBA00022989"/>
    </source>
</evidence>
<keyword evidence="8 10" id="KW-0333">Golgi apparatus</keyword>
<evidence type="ECO:0000256" key="1">
    <source>
        <dbReference type="ARBA" id="ARBA00004323"/>
    </source>
</evidence>
<comment type="subcellular location">
    <subcellularLocation>
        <location evidence="1 10">Golgi apparatus membrane</location>
        <topology evidence="1 10">Single-pass type II membrane protein</topology>
    </subcellularLocation>
</comment>
<evidence type="ECO:0000256" key="5">
    <source>
        <dbReference type="ARBA" id="ARBA00022692"/>
    </source>
</evidence>
<sequence length="349" mass="41627">MMRKVKLKTVFCAALTLGFIYYFGILTHLLESTYNDDFKYPYVGDIQEFINQLRNQEKPDVPPITVYNYTFLTDLKRKCFDEDYPQLRLVYVVKSALHHFEQRKAIRKSWGFERRFSDVPIRTIFMLGTKPNDAELQMKIEEEIAEHGDIVQVKFIDTYYNNTIKTMMGFKWIMNNCLNSKFFMFVDDDMYISTRSVLRFLRDPTNYPNEKGNLAETDYELPEDVRLFSGFVFVSSPHRHLSSKWYVPLSEYPYHLWPPYVTAGAFILSREALIDMYYASMYTEHFRFDDIYLGLVAKKAGVEPYHCNEFHFYKKPYDKYSYRYVIASHGFDPEELVKVWNEQKFVGYA</sequence>
<accession>A0A6P8YUM9</accession>
<dbReference type="GeneID" id="117646735"/>
<dbReference type="KEGG" id="tpal:117646735"/>
<dbReference type="PANTHER" id="PTHR11214">
    <property type="entry name" value="BETA-1,3-N-ACETYLGLUCOSAMINYLTRANSFERASE"/>
    <property type="match status" value="1"/>
</dbReference>
<dbReference type="RefSeq" id="XP_034243778.1">
    <property type="nucleotide sequence ID" value="XM_034387887.1"/>
</dbReference>
<dbReference type="InterPro" id="IPR029044">
    <property type="entry name" value="Nucleotide-diphossugar_trans"/>
</dbReference>
<dbReference type="Proteomes" id="UP000515158">
    <property type="component" value="Unplaced"/>
</dbReference>
<keyword evidence="7 10" id="KW-1133">Transmembrane helix</keyword>
<dbReference type="EC" id="2.4.1.-" evidence="10"/>
<comment type="similarity">
    <text evidence="2 10">Belongs to the glycosyltransferase 31 family.</text>
</comment>
<dbReference type="SUPFAM" id="SSF53448">
    <property type="entry name" value="Nucleotide-diphospho-sugar transferases"/>
    <property type="match status" value="1"/>
</dbReference>
<feature type="transmembrane region" description="Helical" evidence="10">
    <location>
        <begin position="7"/>
        <end position="30"/>
    </location>
</feature>
<dbReference type="GO" id="GO:0000139">
    <property type="term" value="C:Golgi membrane"/>
    <property type="evidence" value="ECO:0007669"/>
    <property type="project" value="UniProtKB-SubCell"/>
</dbReference>
<evidence type="ECO:0000256" key="8">
    <source>
        <dbReference type="ARBA" id="ARBA00023034"/>
    </source>
</evidence>
<protein>
    <recommendedName>
        <fullName evidence="10">Hexosyltransferase</fullName>
        <ecNumber evidence="10">2.4.1.-</ecNumber>
    </recommendedName>
</protein>
<evidence type="ECO:0000256" key="3">
    <source>
        <dbReference type="ARBA" id="ARBA00022676"/>
    </source>
</evidence>